<evidence type="ECO:0000313" key="1">
    <source>
        <dbReference type="EMBL" id="GIX95629.1"/>
    </source>
</evidence>
<comment type="caution">
    <text evidence="1">The sequence shown here is derived from an EMBL/GenBank/DDBJ whole genome shotgun (WGS) entry which is preliminary data.</text>
</comment>
<gene>
    <name evidence="1" type="ORF">CEXT_106701</name>
</gene>
<evidence type="ECO:0000313" key="2">
    <source>
        <dbReference type="Proteomes" id="UP001054945"/>
    </source>
</evidence>
<organism evidence="1 2">
    <name type="scientific">Caerostris extrusa</name>
    <name type="common">Bark spider</name>
    <name type="synonym">Caerostris bankana</name>
    <dbReference type="NCBI Taxonomy" id="172846"/>
    <lineage>
        <taxon>Eukaryota</taxon>
        <taxon>Metazoa</taxon>
        <taxon>Ecdysozoa</taxon>
        <taxon>Arthropoda</taxon>
        <taxon>Chelicerata</taxon>
        <taxon>Arachnida</taxon>
        <taxon>Araneae</taxon>
        <taxon>Araneomorphae</taxon>
        <taxon>Entelegynae</taxon>
        <taxon>Araneoidea</taxon>
        <taxon>Araneidae</taxon>
        <taxon>Caerostris</taxon>
    </lineage>
</organism>
<protein>
    <submittedName>
        <fullName evidence="1">Uncharacterized protein</fullName>
    </submittedName>
</protein>
<name>A0AAV4PG54_CAEEX</name>
<accession>A0AAV4PG54</accession>
<dbReference type="EMBL" id="BPLR01004544">
    <property type="protein sequence ID" value="GIX95629.1"/>
    <property type="molecule type" value="Genomic_DNA"/>
</dbReference>
<reference evidence="1 2" key="1">
    <citation type="submission" date="2021-06" db="EMBL/GenBank/DDBJ databases">
        <title>Caerostris extrusa draft genome.</title>
        <authorList>
            <person name="Kono N."/>
            <person name="Arakawa K."/>
        </authorList>
    </citation>
    <scope>NUCLEOTIDE SEQUENCE [LARGE SCALE GENOMIC DNA]</scope>
</reference>
<proteinExistence type="predicted"/>
<sequence>MIAVVATVTRHSTSSTVVATQPNSFVQFPKPFIYEQQSTLNKTVSCPQNENLKNVLHYDKFKCYVQQAPELLTQHSFVQRLLPGRQ</sequence>
<dbReference type="Proteomes" id="UP001054945">
    <property type="component" value="Unassembled WGS sequence"/>
</dbReference>
<dbReference type="AlphaFoldDB" id="A0AAV4PG54"/>
<keyword evidence="2" id="KW-1185">Reference proteome</keyword>